<evidence type="ECO:0000313" key="12">
    <source>
        <dbReference type="Proteomes" id="UP000294933"/>
    </source>
</evidence>
<comment type="subcellular location">
    <subcellularLocation>
        <location evidence="1">Nucleus</location>
    </subcellularLocation>
</comment>
<dbReference type="AlphaFoldDB" id="A0A4Y7Q6C8"/>
<dbReference type="FunFam" id="3.30.420.10:FF:000059">
    <property type="entry name" value="Exosome complex exonuclease Rrp6"/>
    <property type="match status" value="1"/>
</dbReference>
<organism evidence="11 12">
    <name type="scientific">Rickenella mellea</name>
    <dbReference type="NCBI Taxonomy" id="50990"/>
    <lineage>
        <taxon>Eukaryota</taxon>
        <taxon>Fungi</taxon>
        <taxon>Dikarya</taxon>
        <taxon>Basidiomycota</taxon>
        <taxon>Agaricomycotina</taxon>
        <taxon>Agaricomycetes</taxon>
        <taxon>Hymenochaetales</taxon>
        <taxon>Rickenellaceae</taxon>
        <taxon>Rickenella</taxon>
    </lineage>
</organism>
<feature type="compositionally biased region" description="Polar residues" evidence="9">
    <location>
        <begin position="742"/>
        <end position="757"/>
    </location>
</feature>
<dbReference type="InterPro" id="IPR036397">
    <property type="entry name" value="RNaseH_sf"/>
</dbReference>
<dbReference type="InterPro" id="IPR012337">
    <property type="entry name" value="RNaseH-like_sf"/>
</dbReference>
<dbReference type="FunFam" id="1.10.150.80:FF:000001">
    <property type="entry name" value="Putative exosome component 10"/>
    <property type="match status" value="1"/>
</dbReference>
<dbReference type="EMBL" id="ML170171">
    <property type="protein sequence ID" value="TDL23207.1"/>
    <property type="molecule type" value="Genomic_DNA"/>
</dbReference>
<dbReference type="GO" id="GO:0071040">
    <property type="term" value="P:nuclear polyadenylation-dependent antisense transcript catabolic process"/>
    <property type="evidence" value="ECO:0007669"/>
    <property type="project" value="TreeGrafter"/>
</dbReference>
<evidence type="ECO:0000256" key="4">
    <source>
        <dbReference type="ARBA" id="ARBA00022801"/>
    </source>
</evidence>
<dbReference type="GO" id="GO:0000175">
    <property type="term" value="F:3'-5'-RNA exonuclease activity"/>
    <property type="evidence" value="ECO:0007669"/>
    <property type="project" value="InterPro"/>
</dbReference>
<dbReference type="SMART" id="SM00474">
    <property type="entry name" value="35EXOc"/>
    <property type="match status" value="1"/>
</dbReference>
<dbReference type="GO" id="GO:0005730">
    <property type="term" value="C:nucleolus"/>
    <property type="evidence" value="ECO:0007669"/>
    <property type="project" value="TreeGrafter"/>
</dbReference>
<evidence type="ECO:0000259" key="10">
    <source>
        <dbReference type="PROSITE" id="PS50967"/>
    </source>
</evidence>
<dbReference type="SUPFAM" id="SSF47819">
    <property type="entry name" value="HRDC-like"/>
    <property type="match status" value="1"/>
</dbReference>
<dbReference type="InterPro" id="IPR049559">
    <property type="entry name" value="Rrp6p-like_exo"/>
</dbReference>
<dbReference type="PANTHER" id="PTHR12124:SF47">
    <property type="entry name" value="EXOSOME COMPONENT 10"/>
    <property type="match status" value="1"/>
</dbReference>
<dbReference type="SMART" id="SM00341">
    <property type="entry name" value="HRDC"/>
    <property type="match status" value="1"/>
</dbReference>
<dbReference type="GO" id="GO:0000166">
    <property type="term" value="F:nucleotide binding"/>
    <property type="evidence" value="ECO:0007669"/>
    <property type="project" value="InterPro"/>
</dbReference>
<dbReference type="Gene3D" id="1.10.150.80">
    <property type="entry name" value="HRDC domain"/>
    <property type="match status" value="1"/>
</dbReference>
<keyword evidence="3" id="KW-0540">Nuclease</keyword>
<evidence type="ECO:0000256" key="6">
    <source>
        <dbReference type="ARBA" id="ARBA00022839"/>
    </source>
</evidence>
<dbReference type="GO" id="GO:0071037">
    <property type="term" value="P:nuclear polyadenylation-dependent snRNA catabolic process"/>
    <property type="evidence" value="ECO:0007669"/>
    <property type="project" value="TreeGrafter"/>
</dbReference>
<dbReference type="GO" id="GO:0071051">
    <property type="term" value="P:poly(A)-dependent snoRNA 3'-end processing"/>
    <property type="evidence" value="ECO:0007669"/>
    <property type="project" value="TreeGrafter"/>
</dbReference>
<dbReference type="GO" id="GO:0071036">
    <property type="term" value="P:nuclear polyadenylation-dependent snoRNA catabolic process"/>
    <property type="evidence" value="ECO:0007669"/>
    <property type="project" value="TreeGrafter"/>
</dbReference>
<reference evidence="11 12" key="1">
    <citation type="submission" date="2018-06" db="EMBL/GenBank/DDBJ databases">
        <title>A transcriptomic atlas of mushroom development highlights an independent origin of complex multicellularity.</title>
        <authorList>
            <consortium name="DOE Joint Genome Institute"/>
            <person name="Krizsan K."/>
            <person name="Almasi E."/>
            <person name="Merenyi Z."/>
            <person name="Sahu N."/>
            <person name="Viragh M."/>
            <person name="Koszo T."/>
            <person name="Mondo S."/>
            <person name="Kiss B."/>
            <person name="Balint B."/>
            <person name="Kues U."/>
            <person name="Barry K."/>
            <person name="Hegedus J.C."/>
            <person name="Henrissat B."/>
            <person name="Johnson J."/>
            <person name="Lipzen A."/>
            <person name="Ohm R."/>
            <person name="Nagy I."/>
            <person name="Pangilinan J."/>
            <person name="Yan J."/>
            <person name="Xiong Y."/>
            <person name="Grigoriev I.V."/>
            <person name="Hibbett D.S."/>
            <person name="Nagy L.G."/>
        </authorList>
    </citation>
    <scope>NUCLEOTIDE SEQUENCE [LARGE SCALE GENOMIC DNA]</scope>
    <source>
        <strain evidence="11 12">SZMC22713</strain>
    </source>
</reference>
<feature type="region of interest" description="Disordered" evidence="9">
    <location>
        <begin position="679"/>
        <end position="699"/>
    </location>
</feature>
<proteinExistence type="inferred from homology"/>
<dbReference type="STRING" id="50990.A0A4Y7Q6C8"/>
<dbReference type="Pfam" id="PF00570">
    <property type="entry name" value="HRDC"/>
    <property type="match status" value="1"/>
</dbReference>
<dbReference type="GO" id="GO:0071044">
    <property type="term" value="P:histone mRNA catabolic process"/>
    <property type="evidence" value="ECO:0007669"/>
    <property type="project" value="TreeGrafter"/>
</dbReference>
<keyword evidence="6" id="KW-0269">Exonuclease</keyword>
<dbReference type="PANTHER" id="PTHR12124">
    <property type="entry name" value="POLYMYOSITIS/SCLERODERMA AUTOANTIGEN-RELATED"/>
    <property type="match status" value="1"/>
</dbReference>
<dbReference type="GO" id="GO:0071035">
    <property type="term" value="P:nuclear polyadenylation-dependent rRNA catabolic process"/>
    <property type="evidence" value="ECO:0007669"/>
    <property type="project" value="TreeGrafter"/>
</dbReference>
<dbReference type="InterPro" id="IPR045092">
    <property type="entry name" value="Rrp6-like"/>
</dbReference>
<evidence type="ECO:0000256" key="8">
    <source>
        <dbReference type="ARBA" id="ARBA00043957"/>
    </source>
</evidence>
<dbReference type="InterPro" id="IPR010997">
    <property type="entry name" value="HRDC-like_sf"/>
</dbReference>
<keyword evidence="2" id="KW-0698">rRNA processing</keyword>
<name>A0A4Y7Q6C8_9AGAM</name>
<gene>
    <name evidence="11" type="ORF">BD410DRAFT_173443</name>
</gene>
<feature type="domain" description="HRDC" evidence="10">
    <location>
        <begin position="465"/>
        <end position="545"/>
    </location>
</feature>
<dbReference type="OrthoDB" id="2250022at2759"/>
<dbReference type="GO" id="GO:0071039">
    <property type="term" value="P:nuclear polyadenylation-dependent CUT catabolic process"/>
    <property type="evidence" value="ECO:0007669"/>
    <property type="project" value="TreeGrafter"/>
</dbReference>
<evidence type="ECO:0000256" key="7">
    <source>
        <dbReference type="ARBA" id="ARBA00023242"/>
    </source>
</evidence>
<dbReference type="InterPro" id="IPR012588">
    <property type="entry name" value="Exosome-assoc_fac_Rrp6_N"/>
</dbReference>
<dbReference type="InterPro" id="IPR002562">
    <property type="entry name" value="3'-5'_exonuclease_dom"/>
</dbReference>
<comment type="similarity">
    <text evidence="8">Belongs to the exosome component 10/RRP6 family.</text>
</comment>
<evidence type="ECO:0000313" key="11">
    <source>
        <dbReference type="EMBL" id="TDL23207.1"/>
    </source>
</evidence>
<dbReference type="GO" id="GO:0000467">
    <property type="term" value="P:exonucleolytic trimming to generate mature 3'-end of 5.8S rRNA from tricistronic rRNA transcript (SSU-rRNA, 5.8S rRNA, LSU-rRNA)"/>
    <property type="evidence" value="ECO:0007669"/>
    <property type="project" value="InterPro"/>
</dbReference>
<dbReference type="VEuPathDB" id="FungiDB:BD410DRAFT_173443"/>
<evidence type="ECO:0000256" key="1">
    <source>
        <dbReference type="ARBA" id="ARBA00004123"/>
    </source>
</evidence>
<dbReference type="PROSITE" id="PS50967">
    <property type="entry name" value="HRDC"/>
    <property type="match status" value="1"/>
</dbReference>
<accession>A0A4Y7Q6C8</accession>
<keyword evidence="5" id="KW-0271">Exosome</keyword>
<keyword evidence="4" id="KW-0378">Hydrolase</keyword>
<feature type="region of interest" description="Disordered" evidence="9">
    <location>
        <begin position="720"/>
        <end position="835"/>
    </location>
</feature>
<evidence type="ECO:0000256" key="9">
    <source>
        <dbReference type="SAM" id="MobiDB-lite"/>
    </source>
</evidence>
<dbReference type="Pfam" id="PF08066">
    <property type="entry name" value="PMC2NT"/>
    <property type="match status" value="1"/>
</dbReference>
<dbReference type="InterPro" id="IPR044876">
    <property type="entry name" value="HRDC_dom_sf"/>
</dbReference>
<dbReference type="Gene3D" id="3.30.420.10">
    <property type="entry name" value="Ribonuclease H-like superfamily/Ribonuclease H"/>
    <property type="match status" value="1"/>
</dbReference>
<keyword evidence="12" id="KW-1185">Reference proteome</keyword>
<dbReference type="SUPFAM" id="SSF53098">
    <property type="entry name" value="Ribonuclease H-like"/>
    <property type="match status" value="1"/>
</dbReference>
<dbReference type="InterPro" id="IPR002121">
    <property type="entry name" value="HRDC_dom"/>
</dbReference>
<keyword evidence="7" id="KW-0539">Nucleus</keyword>
<dbReference type="Pfam" id="PF01612">
    <property type="entry name" value="DNA_pol_A_exo1"/>
    <property type="match status" value="1"/>
</dbReference>
<dbReference type="GO" id="GO:0071038">
    <property type="term" value="P:TRAMP-dependent tRNA surveillance pathway"/>
    <property type="evidence" value="ECO:0007669"/>
    <property type="project" value="TreeGrafter"/>
</dbReference>
<sequence length="835" mass="93462">MAQASTSKSASISASDFDSHYADIQGAAFNATKLAAALPQDMSFHRSLDKDFAQHVDATSDRVLKLTNRLLALASTTRTSQAHGKSKLEDQDDVVDNFSSMVIDAVDHLYERVDMCLDEFGGRIKPAAIEVKPMPPKTKHNASRQGRLDPSLTHASHLSKPQLKFKRKVDNSNHTSWNPTLKHKYNAKMPLGYELQSVDVDMDYEMMPRGTHPYHHEITHISYPQRMFEHADAISPASFDQTPFTWVETKDAFEDMLEKLRKSQEIAVDLEHHSYRTFSGFLCLMQISTRQEDFVVDTLALREDLEDLNEVFTDPRIVKVFHGAESDIVWLQQDFNLYVVNLFDTYHASKVLDFPRHGLAALLAMYCDFIPDKRYQLADWRIRPLPEEMLQYARSDTHFLLYIYDNLRNALLDRGNGQDSLIRTVLERSEQTALRTYVKEVYDFETGTGPGGWDTLSQKWNKSLSGMQMAVFRCVHAWRDKVARSEDESTRYVLPNHYLFELAERPPADMAGLLASFRPVPPVIRTRAKELLDVIRETVKENLSSSAQLSSTKAPDTVAPVHAEVEVDPPLVPVSIERSSTIDVKEAIDDQARLWSNEQPGRSIVATLSSFLGRSTASAPPNYYSTKSVLFPPTIAKASSSSVPSRYQEVVARIHGALVIAPSVPKVLLDATKDLRDSGGDGKAINSQPVVVPQSPPSEIPEQIEIPFVPASQRQAAPTIDDTVVVVGQARQKKRKRVKQPTGDQSNESTPGPNTEATVKKKAKTIAQDEPSAEELEPFDYASAPNILDDQSGSRATDVKKSRQRKGGNFDYGDFPAPPRAHSELKGGNRSQTFR</sequence>
<dbReference type="GO" id="GO:0003727">
    <property type="term" value="F:single-stranded RNA binding"/>
    <property type="evidence" value="ECO:0007669"/>
    <property type="project" value="TreeGrafter"/>
</dbReference>
<dbReference type="CDD" id="cd06147">
    <property type="entry name" value="Rrp6p_like_exo"/>
    <property type="match status" value="1"/>
</dbReference>
<dbReference type="Proteomes" id="UP000294933">
    <property type="component" value="Unassembled WGS sequence"/>
</dbReference>
<evidence type="ECO:0000256" key="5">
    <source>
        <dbReference type="ARBA" id="ARBA00022835"/>
    </source>
</evidence>
<evidence type="ECO:0000256" key="3">
    <source>
        <dbReference type="ARBA" id="ARBA00022722"/>
    </source>
</evidence>
<feature type="region of interest" description="Disordered" evidence="9">
    <location>
        <begin position="133"/>
        <end position="157"/>
    </location>
</feature>
<dbReference type="GO" id="GO:0000176">
    <property type="term" value="C:nuclear exosome (RNase complex)"/>
    <property type="evidence" value="ECO:0007669"/>
    <property type="project" value="InterPro"/>
</dbReference>
<protein>
    <recommendedName>
        <fullName evidence="10">HRDC domain-containing protein</fullName>
    </recommendedName>
</protein>
<evidence type="ECO:0000256" key="2">
    <source>
        <dbReference type="ARBA" id="ARBA00022552"/>
    </source>
</evidence>